<sequence length="265" mass="27008">MPVDDGCAALGLVALGLAAAFGLAADLAFDAVLFTVALALVVVFFAAVVRDLAGFFAAVVLRAVVLRLVLRPAVADLAAAAAGGLMAEMVLAALVSDSAATASALVAVFIVFIAVFIACAEVVALLAASVILVAADDTFVAADDTRVAAAAGVTDDFVAVVDRDVAFVFGAVLRAEAVRLVVFLAGVAFFLAAPLFVRLVLAVERRAVERVNVFVGTDPSPRARSASGGSIPQLAKIYTPTGCQTVFVSRNVVIRMVPGSSVHAY</sequence>
<gene>
    <name evidence="2" type="ORF">FB559_1624</name>
</gene>
<feature type="transmembrane region" description="Helical" evidence="1">
    <location>
        <begin position="178"/>
        <end position="201"/>
    </location>
</feature>
<keyword evidence="1" id="KW-1133">Transmembrane helix</keyword>
<dbReference type="RefSeq" id="WP_141954882.1">
    <property type="nucleotide sequence ID" value="NZ_VFOZ01000001.1"/>
</dbReference>
<name>A0A543CG71_9ACTN</name>
<dbReference type="AlphaFoldDB" id="A0A543CG71"/>
<dbReference type="EMBL" id="VFOZ01000001">
    <property type="protein sequence ID" value="TQL96104.1"/>
    <property type="molecule type" value="Genomic_DNA"/>
</dbReference>
<protein>
    <submittedName>
        <fullName evidence="2">Uncharacterized protein</fullName>
    </submittedName>
</protein>
<feature type="transmembrane region" description="Helical" evidence="1">
    <location>
        <begin position="73"/>
        <end position="96"/>
    </location>
</feature>
<dbReference type="Proteomes" id="UP000316096">
    <property type="component" value="Unassembled WGS sequence"/>
</dbReference>
<keyword evidence="1" id="KW-0472">Membrane</keyword>
<evidence type="ECO:0000256" key="1">
    <source>
        <dbReference type="SAM" id="Phobius"/>
    </source>
</evidence>
<proteinExistence type="predicted"/>
<feature type="transmembrane region" description="Helical" evidence="1">
    <location>
        <begin position="102"/>
        <end position="135"/>
    </location>
</feature>
<reference evidence="2 3" key="1">
    <citation type="submission" date="2019-06" db="EMBL/GenBank/DDBJ databases">
        <title>Sequencing the genomes of 1000 actinobacteria strains.</title>
        <authorList>
            <person name="Klenk H.-P."/>
        </authorList>
    </citation>
    <scope>NUCLEOTIDE SEQUENCE [LARGE SCALE GENOMIC DNA]</scope>
    <source>
        <strain evidence="2 3">DSM 102200</strain>
    </source>
</reference>
<accession>A0A543CG71</accession>
<organism evidence="2 3">
    <name type="scientific">Actinoallomurus bryophytorum</name>
    <dbReference type="NCBI Taxonomy" id="1490222"/>
    <lineage>
        <taxon>Bacteria</taxon>
        <taxon>Bacillati</taxon>
        <taxon>Actinomycetota</taxon>
        <taxon>Actinomycetes</taxon>
        <taxon>Streptosporangiales</taxon>
        <taxon>Thermomonosporaceae</taxon>
        <taxon>Actinoallomurus</taxon>
    </lineage>
</organism>
<evidence type="ECO:0000313" key="2">
    <source>
        <dbReference type="EMBL" id="TQL96104.1"/>
    </source>
</evidence>
<keyword evidence="1" id="KW-0812">Transmembrane</keyword>
<keyword evidence="3" id="KW-1185">Reference proteome</keyword>
<feature type="transmembrane region" description="Helical" evidence="1">
    <location>
        <begin position="34"/>
        <end position="61"/>
    </location>
</feature>
<evidence type="ECO:0000313" key="3">
    <source>
        <dbReference type="Proteomes" id="UP000316096"/>
    </source>
</evidence>
<comment type="caution">
    <text evidence="2">The sequence shown here is derived from an EMBL/GenBank/DDBJ whole genome shotgun (WGS) entry which is preliminary data.</text>
</comment>